<dbReference type="AlphaFoldDB" id="A0A0V1F2H8"/>
<accession>A0A0V1F2H8</accession>
<sequence>MATGCTKKRLVLEWKCKQTRDTKTHKKAKTKCSCGVGMAARQTKRLYFTERKWHQACQYHVLSIVGSSQPSVDKSCV</sequence>
<keyword evidence="2" id="KW-1185">Reference proteome</keyword>
<gene>
    <name evidence="1" type="ORF">T4D_3339</name>
</gene>
<reference evidence="1 2" key="1">
    <citation type="submission" date="2015-01" db="EMBL/GenBank/DDBJ databases">
        <title>Evolution of Trichinella species and genotypes.</title>
        <authorList>
            <person name="Korhonen P.K."/>
            <person name="Edoardo P."/>
            <person name="Giuseppe L.R."/>
            <person name="Gasser R.B."/>
        </authorList>
    </citation>
    <scope>NUCLEOTIDE SEQUENCE [LARGE SCALE GENOMIC DNA]</scope>
    <source>
        <strain evidence="1">ISS470</strain>
    </source>
</reference>
<dbReference type="EMBL" id="JYDT01000592">
    <property type="protein sequence ID" value="KRY80326.1"/>
    <property type="molecule type" value="Genomic_DNA"/>
</dbReference>
<comment type="caution">
    <text evidence="1">The sequence shown here is derived from an EMBL/GenBank/DDBJ whole genome shotgun (WGS) entry which is preliminary data.</text>
</comment>
<protein>
    <submittedName>
        <fullName evidence="1">Uncharacterized protein</fullName>
    </submittedName>
</protein>
<evidence type="ECO:0000313" key="2">
    <source>
        <dbReference type="Proteomes" id="UP000054995"/>
    </source>
</evidence>
<name>A0A0V1F2H8_TRIPS</name>
<evidence type="ECO:0000313" key="1">
    <source>
        <dbReference type="EMBL" id="KRY80326.1"/>
    </source>
</evidence>
<proteinExistence type="predicted"/>
<dbReference type="Proteomes" id="UP000054995">
    <property type="component" value="Unassembled WGS sequence"/>
</dbReference>
<organism evidence="1 2">
    <name type="scientific">Trichinella pseudospiralis</name>
    <name type="common">Parasitic roundworm</name>
    <dbReference type="NCBI Taxonomy" id="6337"/>
    <lineage>
        <taxon>Eukaryota</taxon>
        <taxon>Metazoa</taxon>
        <taxon>Ecdysozoa</taxon>
        <taxon>Nematoda</taxon>
        <taxon>Enoplea</taxon>
        <taxon>Dorylaimia</taxon>
        <taxon>Trichinellida</taxon>
        <taxon>Trichinellidae</taxon>
        <taxon>Trichinella</taxon>
    </lineage>
</organism>